<dbReference type="SFLD" id="SFLDF00288">
    <property type="entry name" value="HemN-like__clustered_with_nucl"/>
    <property type="match status" value="1"/>
</dbReference>
<dbReference type="AlphaFoldDB" id="A0A133KWR0"/>
<dbReference type="SFLD" id="SFLDF00562">
    <property type="entry name" value="HemN-like__clustered_with_heat"/>
    <property type="match status" value="1"/>
</dbReference>
<dbReference type="Pfam" id="PF04055">
    <property type="entry name" value="Radical_SAM"/>
    <property type="match status" value="1"/>
</dbReference>
<dbReference type="PANTHER" id="PTHR13932">
    <property type="entry name" value="COPROPORPHYRINIGEN III OXIDASE"/>
    <property type="match status" value="1"/>
</dbReference>
<dbReference type="PROSITE" id="PS51918">
    <property type="entry name" value="RADICAL_SAM"/>
    <property type="match status" value="1"/>
</dbReference>
<dbReference type="InterPro" id="IPR058240">
    <property type="entry name" value="rSAM_sf"/>
</dbReference>
<evidence type="ECO:0000256" key="4">
    <source>
        <dbReference type="ARBA" id="ARBA00022691"/>
    </source>
</evidence>
<keyword evidence="3 9" id="KW-0349">Heme</keyword>
<dbReference type="RefSeq" id="WP_061086603.1">
    <property type="nucleotide sequence ID" value="NZ_KQ955811.1"/>
</dbReference>
<dbReference type="Proteomes" id="UP000070376">
    <property type="component" value="Unassembled WGS sequence"/>
</dbReference>
<dbReference type="SFLD" id="SFLDS00029">
    <property type="entry name" value="Radical_SAM"/>
    <property type="match status" value="1"/>
</dbReference>
<name>A0A133KWR0_HEYCO</name>
<evidence type="ECO:0000256" key="2">
    <source>
        <dbReference type="ARBA" id="ARBA00017228"/>
    </source>
</evidence>
<dbReference type="SFLD" id="SFLDG01082">
    <property type="entry name" value="B12-binding_domain_containing"/>
    <property type="match status" value="1"/>
</dbReference>
<protein>
    <recommendedName>
        <fullName evidence="2 9">Heme chaperone HemW</fullName>
    </recommendedName>
</protein>
<keyword evidence="6 9" id="KW-0408">Iron</keyword>
<dbReference type="InterPro" id="IPR010723">
    <property type="entry name" value="HemN_C"/>
</dbReference>
<dbReference type="SMART" id="SM00729">
    <property type="entry name" value="Elp3"/>
    <property type="match status" value="1"/>
</dbReference>
<dbReference type="InterPro" id="IPR034505">
    <property type="entry name" value="Coproporphyrinogen-III_oxidase"/>
</dbReference>
<evidence type="ECO:0000313" key="11">
    <source>
        <dbReference type="EMBL" id="KWZ84048.1"/>
    </source>
</evidence>
<dbReference type="GO" id="GO:0006779">
    <property type="term" value="P:porphyrin-containing compound biosynthetic process"/>
    <property type="evidence" value="ECO:0007669"/>
    <property type="project" value="InterPro"/>
</dbReference>
<keyword evidence="7 9" id="KW-0411">Iron-sulfur</keyword>
<evidence type="ECO:0000256" key="6">
    <source>
        <dbReference type="ARBA" id="ARBA00023004"/>
    </source>
</evidence>
<dbReference type="GO" id="GO:0005737">
    <property type="term" value="C:cytoplasm"/>
    <property type="evidence" value="ECO:0007669"/>
    <property type="project" value="UniProtKB-SubCell"/>
</dbReference>
<evidence type="ECO:0000256" key="7">
    <source>
        <dbReference type="ARBA" id="ARBA00023014"/>
    </source>
</evidence>
<dbReference type="Pfam" id="PF06969">
    <property type="entry name" value="HemN_C"/>
    <property type="match status" value="1"/>
</dbReference>
<proteinExistence type="inferred from homology"/>
<evidence type="ECO:0000256" key="3">
    <source>
        <dbReference type="ARBA" id="ARBA00022617"/>
    </source>
</evidence>
<dbReference type="SUPFAM" id="SSF102114">
    <property type="entry name" value="Radical SAM enzymes"/>
    <property type="match status" value="1"/>
</dbReference>
<sequence>MKAAYIHVPFCEHICYYCDFNKFLLKGQPVDEYIEMLLEEMRIKMAEAPCEKMSTVFVGGGTPTALNERQLEKLLAAIRTILPYDGDGEFTFEANPGETSEEKLRLLHDYGVNRLSFGVQSFNDRLLEKIGRTHRREDVYRTISHARKIGFSNISMDLMFALPGQTLEDFRETLDEALSMGLPHYSSYSLIIEPKTIFYNLLRKGKLRLPSQDAEADMYSMLMDEMEKHGLKQYEISNFAKPGYESRHNLVYWNNEEYFGFGAGAHGYEKGVRLSNYGALKKYIGMLRDGCLPVMETHTETKKEKMEEEMFLGLRKNEGVRFRHFREKFGVDMKEVFAGAIKEMTERGLLEEKGGSLRLTREGRFLGNEVFEAFLLS</sequence>
<evidence type="ECO:0000256" key="9">
    <source>
        <dbReference type="RuleBase" id="RU364116"/>
    </source>
</evidence>
<evidence type="ECO:0000256" key="8">
    <source>
        <dbReference type="ARBA" id="ARBA00023186"/>
    </source>
</evidence>
<feature type="domain" description="Radical SAM core" evidence="10">
    <location>
        <begin position="1"/>
        <end position="232"/>
    </location>
</feature>
<organism evidence="11 12">
    <name type="scientific">Heyndrickxia coagulans</name>
    <name type="common">Weizmannia coagulans</name>
    <dbReference type="NCBI Taxonomy" id="1398"/>
    <lineage>
        <taxon>Bacteria</taxon>
        <taxon>Bacillati</taxon>
        <taxon>Bacillota</taxon>
        <taxon>Bacilli</taxon>
        <taxon>Bacillales</taxon>
        <taxon>Bacillaceae</taxon>
        <taxon>Heyndrickxia</taxon>
    </lineage>
</organism>
<dbReference type="InterPro" id="IPR006638">
    <property type="entry name" value="Elp3/MiaA/NifB-like_rSAM"/>
</dbReference>
<accession>A0A133KWR0</accession>
<dbReference type="Gene3D" id="3.20.20.70">
    <property type="entry name" value="Aldolase class I"/>
    <property type="match status" value="1"/>
</dbReference>
<evidence type="ECO:0000256" key="5">
    <source>
        <dbReference type="ARBA" id="ARBA00022723"/>
    </source>
</evidence>
<keyword evidence="9" id="KW-0963">Cytoplasm</keyword>
<dbReference type="InterPro" id="IPR013785">
    <property type="entry name" value="Aldolase_TIM"/>
</dbReference>
<keyword evidence="4 9" id="KW-0949">S-adenosyl-L-methionine</keyword>
<comment type="caution">
    <text evidence="11">The sequence shown here is derived from an EMBL/GenBank/DDBJ whole genome shotgun (WGS) entry which is preliminary data.</text>
</comment>
<dbReference type="NCBIfam" id="TIGR00539">
    <property type="entry name" value="hemN_rel"/>
    <property type="match status" value="1"/>
</dbReference>
<dbReference type="CDD" id="cd01335">
    <property type="entry name" value="Radical_SAM"/>
    <property type="match status" value="1"/>
</dbReference>
<dbReference type="GO" id="GO:0004109">
    <property type="term" value="F:coproporphyrinogen oxidase activity"/>
    <property type="evidence" value="ECO:0007669"/>
    <property type="project" value="InterPro"/>
</dbReference>
<dbReference type="GO" id="GO:0046872">
    <property type="term" value="F:metal ion binding"/>
    <property type="evidence" value="ECO:0007669"/>
    <property type="project" value="UniProtKB-UniRule"/>
</dbReference>
<evidence type="ECO:0000313" key="12">
    <source>
        <dbReference type="Proteomes" id="UP000070376"/>
    </source>
</evidence>
<dbReference type="SFLD" id="SFLDG01065">
    <property type="entry name" value="anaerobic_coproporphyrinogen-I"/>
    <property type="match status" value="1"/>
</dbReference>
<comment type="function">
    <text evidence="9">Probably acts as a heme chaperone, transferring heme to an unknown acceptor. Binds one molecule of heme per monomer, possibly covalently. Binds 1 [4Fe-4S] cluster. The cluster is coordinated with 3 cysteines and an exchangeable S-adenosyl-L-methionine.</text>
</comment>
<reference evidence="12" key="1">
    <citation type="submission" date="2016-01" db="EMBL/GenBank/DDBJ databases">
        <authorList>
            <person name="Mitreva M."/>
            <person name="Pepin K.H."/>
            <person name="Mihindukulasuriya K.A."/>
            <person name="Fulton R."/>
            <person name="Fronick C."/>
            <person name="O'Laughlin M."/>
            <person name="Miner T."/>
            <person name="Herter B."/>
            <person name="Rosa B.A."/>
            <person name="Cordes M."/>
            <person name="Tomlinson C."/>
            <person name="Wollam A."/>
            <person name="Palsikar V.B."/>
            <person name="Mardis E.R."/>
            <person name="Wilson R.K."/>
        </authorList>
    </citation>
    <scope>NUCLEOTIDE SEQUENCE [LARGE SCALE GENOMIC DNA]</scope>
    <source>
        <strain evidence="12">GED7749B</strain>
    </source>
</reference>
<evidence type="ECO:0000259" key="10">
    <source>
        <dbReference type="PROSITE" id="PS51918"/>
    </source>
</evidence>
<dbReference type="PANTHER" id="PTHR13932:SF5">
    <property type="entry name" value="RADICAL S-ADENOSYL METHIONINE DOMAIN-CONTAINING PROTEIN 1, MITOCHONDRIAL"/>
    <property type="match status" value="1"/>
</dbReference>
<evidence type="ECO:0000256" key="1">
    <source>
        <dbReference type="ARBA" id="ARBA00006100"/>
    </source>
</evidence>
<dbReference type="EMBL" id="LRPN01000033">
    <property type="protein sequence ID" value="KWZ84048.1"/>
    <property type="molecule type" value="Genomic_DNA"/>
</dbReference>
<dbReference type="GO" id="GO:0051539">
    <property type="term" value="F:4 iron, 4 sulfur cluster binding"/>
    <property type="evidence" value="ECO:0007669"/>
    <property type="project" value="UniProtKB-UniRule"/>
</dbReference>
<keyword evidence="8 9" id="KW-0143">Chaperone</keyword>
<comment type="subcellular location">
    <subcellularLocation>
        <location evidence="9">Cytoplasm</location>
    </subcellularLocation>
</comment>
<keyword evidence="9" id="KW-0004">4Fe-4S</keyword>
<comment type="similarity">
    <text evidence="1">Belongs to the anaerobic coproporphyrinogen-III oxidase family. HemW subfamily.</text>
</comment>
<gene>
    <name evidence="11" type="ORF">HMPREF3213_01107</name>
</gene>
<dbReference type="InterPro" id="IPR004559">
    <property type="entry name" value="HemW-like"/>
</dbReference>
<keyword evidence="5 9" id="KW-0479">Metal-binding</keyword>
<dbReference type="InterPro" id="IPR007197">
    <property type="entry name" value="rSAM"/>
</dbReference>
<dbReference type="PATRIC" id="fig|1398.22.peg.1117"/>